<proteinExistence type="predicted"/>
<sequence>MVKKTRRHKGGKPIFAGAQGCIFIPPLKCKNRPRIMNHNFISKLGYKKGSNMEMNEYMEIIPYIKKIKNYEKYFNIRISSCEPDPLSSADLAAFDATCQNFGDDITAQTVNRNLDKLRAINMPNLGTDLRVWMEQSQMDARRICLLNDHISKLLVNAVVPMNDLGIIHNDLKSENLMMNHAEAMLRIVDWGLAGFTRPYQIIPEHYFMNNPVSFNRPFSTMVIQTDINDLYQREIAQLPAKFEPEQLEPFIAEMYAKYRDLSPSSHSYWLHVFESIFKLNSDVLTGLVLNAAIEKYNAQILHHFTSKGKFMLDEYFDKVYRYNTDVWGVMSVYYSIFMLPREHFAVPDPVYAAMLQKYRDLFRKTVFANGHRRMNVRAIVQELQGINGMVFPQYRPRSPYMSQSQYRPRSHKKTVRFHGIARKARHTLHRVPTPHPLKLAP</sequence>
<evidence type="ECO:0008006" key="2">
    <source>
        <dbReference type="Google" id="ProtNLM"/>
    </source>
</evidence>
<evidence type="ECO:0000313" key="1">
    <source>
        <dbReference type="EMBL" id="QHU36663.1"/>
    </source>
</evidence>
<organism evidence="1">
    <name type="scientific">viral metagenome</name>
    <dbReference type="NCBI Taxonomy" id="1070528"/>
    <lineage>
        <taxon>unclassified sequences</taxon>
        <taxon>metagenomes</taxon>
        <taxon>organismal metagenomes</taxon>
    </lineage>
</organism>
<name>A0A6C0M2C9_9ZZZZ</name>
<dbReference type="Gene3D" id="1.10.510.10">
    <property type="entry name" value="Transferase(Phosphotransferase) domain 1"/>
    <property type="match status" value="1"/>
</dbReference>
<dbReference type="GO" id="GO:0004672">
    <property type="term" value="F:protein kinase activity"/>
    <property type="evidence" value="ECO:0007669"/>
    <property type="project" value="InterPro"/>
</dbReference>
<dbReference type="AlphaFoldDB" id="A0A6C0M2C9"/>
<dbReference type="InterPro" id="IPR008271">
    <property type="entry name" value="Ser/Thr_kinase_AS"/>
</dbReference>
<protein>
    <recommendedName>
        <fullName evidence="2">Protein kinase domain-containing protein</fullName>
    </recommendedName>
</protein>
<dbReference type="SUPFAM" id="SSF56112">
    <property type="entry name" value="Protein kinase-like (PK-like)"/>
    <property type="match status" value="2"/>
</dbReference>
<dbReference type="InterPro" id="IPR011009">
    <property type="entry name" value="Kinase-like_dom_sf"/>
</dbReference>
<reference evidence="1" key="1">
    <citation type="journal article" date="2020" name="Nature">
        <title>Giant virus diversity and host interactions through global metagenomics.</title>
        <authorList>
            <person name="Schulz F."/>
            <person name="Roux S."/>
            <person name="Paez-Espino D."/>
            <person name="Jungbluth S."/>
            <person name="Walsh D.A."/>
            <person name="Denef V.J."/>
            <person name="McMahon K.D."/>
            <person name="Konstantinidis K.T."/>
            <person name="Eloe-Fadrosh E.A."/>
            <person name="Kyrpides N.C."/>
            <person name="Woyke T."/>
        </authorList>
    </citation>
    <scope>NUCLEOTIDE SEQUENCE</scope>
    <source>
        <strain evidence="1">GVMAG-S-1035124-57</strain>
    </source>
</reference>
<dbReference type="EMBL" id="MN740631">
    <property type="protein sequence ID" value="QHU36663.1"/>
    <property type="molecule type" value="Genomic_DNA"/>
</dbReference>
<dbReference type="PROSITE" id="PS00108">
    <property type="entry name" value="PROTEIN_KINASE_ST"/>
    <property type="match status" value="1"/>
</dbReference>
<accession>A0A6C0M2C9</accession>